<organism evidence="1 2">
    <name type="scientific">[Clostridium] leptum</name>
    <dbReference type="NCBI Taxonomy" id="1535"/>
    <lineage>
        <taxon>Bacteria</taxon>
        <taxon>Bacillati</taxon>
        <taxon>Bacillota</taxon>
        <taxon>Clostridia</taxon>
        <taxon>Eubacteriales</taxon>
        <taxon>Oscillospiraceae</taxon>
        <taxon>Oscillospiraceae incertae sedis</taxon>
    </lineage>
</organism>
<evidence type="ECO:0000313" key="2">
    <source>
        <dbReference type="Proteomes" id="UP000284751"/>
    </source>
</evidence>
<reference evidence="1 2" key="1">
    <citation type="submission" date="2018-08" db="EMBL/GenBank/DDBJ databases">
        <title>A genome reference for cultivated species of the human gut microbiota.</title>
        <authorList>
            <person name="Zou Y."/>
            <person name="Xue W."/>
            <person name="Luo G."/>
        </authorList>
    </citation>
    <scope>NUCLEOTIDE SEQUENCE [LARGE SCALE GENOMIC DNA]</scope>
    <source>
        <strain evidence="1 2">AF28-26</strain>
    </source>
</reference>
<accession>A0A412B1E2</accession>
<dbReference type="EMBL" id="QRTC01000001">
    <property type="protein sequence ID" value="RGQ44794.1"/>
    <property type="molecule type" value="Genomic_DNA"/>
</dbReference>
<sequence length="64" mass="7112">MLLSSAEELRPKIKIIRSPFSAGLRLGFRLLNLDFPVFVSCLRGGSLSIRLSLDSKRRKAALPV</sequence>
<dbReference type="Proteomes" id="UP000284751">
    <property type="component" value="Unassembled WGS sequence"/>
</dbReference>
<dbReference type="AlphaFoldDB" id="A0A412B1E2"/>
<proteinExistence type="predicted"/>
<evidence type="ECO:0000313" key="1">
    <source>
        <dbReference type="EMBL" id="RGQ44794.1"/>
    </source>
</evidence>
<comment type="caution">
    <text evidence="1">The sequence shown here is derived from an EMBL/GenBank/DDBJ whole genome shotgun (WGS) entry which is preliminary data.</text>
</comment>
<name>A0A412B1E2_9FIRM</name>
<gene>
    <name evidence="1" type="ORF">DWY99_00420</name>
</gene>
<protein>
    <submittedName>
        <fullName evidence="1">Uncharacterized protein</fullName>
    </submittedName>
</protein>